<keyword evidence="4" id="KW-0732">Signal</keyword>
<keyword evidence="7" id="KW-0325">Glycoprotein</keyword>
<keyword evidence="9" id="KW-0418">Kinase</keyword>
<sequence length="147" mass="16503">MVPEVFSRAFGGVSHKSDVYSYGMLILEMIGGRKNYDTGGSCSSEKYFSDWIYKNLEQGNTRLNCLTISEEENDMVRKITLVSLWCIQTNPSDRPPMNKVIEMLLGPLSSVSHPPKPVLFSPERKPLQVSDMSSSNLYETNSITVSK</sequence>
<dbReference type="SUPFAM" id="SSF56112">
    <property type="entry name" value="Protein kinase-like (PK-like)"/>
    <property type="match status" value="1"/>
</dbReference>
<keyword evidence="6" id="KW-0472">Membrane</keyword>
<keyword evidence="10" id="KW-1185">Reference proteome</keyword>
<dbReference type="Gene3D" id="1.10.510.10">
    <property type="entry name" value="Transferase(Phosphotransferase) domain 1"/>
    <property type="match status" value="1"/>
</dbReference>
<evidence type="ECO:0000256" key="4">
    <source>
        <dbReference type="ARBA" id="ARBA00022729"/>
    </source>
</evidence>
<dbReference type="InterPro" id="IPR045874">
    <property type="entry name" value="LRK10/LRL21-25-like"/>
</dbReference>
<gene>
    <name evidence="9" type="ORF">A2U01_0002828</name>
</gene>
<evidence type="ECO:0000256" key="1">
    <source>
        <dbReference type="ARBA" id="ARBA00004479"/>
    </source>
</evidence>
<evidence type="ECO:0000256" key="7">
    <source>
        <dbReference type="ARBA" id="ARBA00023180"/>
    </source>
</evidence>
<feature type="domain" description="Protein kinase" evidence="8">
    <location>
        <begin position="1"/>
        <end position="116"/>
    </location>
</feature>
<dbReference type="EMBL" id="LXQA010003113">
    <property type="protein sequence ID" value="MCH82032.1"/>
    <property type="molecule type" value="Genomic_DNA"/>
</dbReference>
<comment type="subcellular location">
    <subcellularLocation>
        <location evidence="1">Membrane</location>
        <topology evidence="1">Single-pass type I membrane protein</topology>
    </subcellularLocation>
</comment>
<dbReference type="GO" id="GO:0016020">
    <property type="term" value="C:membrane"/>
    <property type="evidence" value="ECO:0007669"/>
    <property type="project" value="UniProtKB-SubCell"/>
</dbReference>
<accession>A0A392M3R9</accession>
<keyword evidence="3" id="KW-0812">Transmembrane</keyword>
<comment type="caution">
    <text evidence="9">The sequence shown here is derived from an EMBL/GenBank/DDBJ whole genome shotgun (WGS) entry which is preliminary data.</text>
</comment>
<evidence type="ECO:0000256" key="5">
    <source>
        <dbReference type="ARBA" id="ARBA00022989"/>
    </source>
</evidence>
<dbReference type="InterPro" id="IPR001245">
    <property type="entry name" value="Ser-Thr/Tyr_kinase_cat_dom"/>
</dbReference>
<keyword evidence="2" id="KW-0723">Serine/threonine-protein kinase</keyword>
<dbReference type="AlphaFoldDB" id="A0A392M3R9"/>
<evidence type="ECO:0000313" key="10">
    <source>
        <dbReference type="Proteomes" id="UP000265520"/>
    </source>
</evidence>
<dbReference type="PROSITE" id="PS50011">
    <property type="entry name" value="PROTEIN_KINASE_DOM"/>
    <property type="match status" value="1"/>
</dbReference>
<keyword evidence="5" id="KW-1133">Transmembrane helix</keyword>
<dbReference type="Pfam" id="PF07714">
    <property type="entry name" value="PK_Tyr_Ser-Thr"/>
    <property type="match status" value="1"/>
</dbReference>
<dbReference type="GO" id="GO:0004674">
    <property type="term" value="F:protein serine/threonine kinase activity"/>
    <property type="evidence" value="ECO:0007669"/>
    <property type="project" value="UniProtKB-KW"/>
</dbReference>
<dbReference type="Proteomes" id="UP000265520">
    <property type="component" value="Unassembled WGS sequence"/>
</dbReference>
<keyword evidence="9" id="KW-0808">Transferase</keyword>
<name>A0A392M3R9_9FABA</name>
<dbReference type="InterPro" id="IPR011009">
    <property type="entry name" value="Kinase-like_dom_sf"/>
</dbReference>
<evidence type="ECO:0000259" key="8">
    <source>
        <dbReference type="PROSITE" id="PS50011"/>
    </source>
</evidence>
<protein>
    <submittedName>
        <fullName evidence="9">Ser/thr protein kinase</fullName>
    </submittedName>
</protein>
<dbReference type="InterPro" id="IPR000719">
    <property type="entry name" value="Prot_kinase_dom"/>
</dbReference>
<dbReference type="GO" id="GO:0005524">
    <property type="term" value="F:ATP binding"/>
    <property type="evidence" value="ECO:0007669"/>
    <property type="project" value="InterPro"/>
</dbReference>
<proteinExistence type="predicted"/>
<evidence type="ECO:0000256" key="6">
    <source>
        <dbReference type="ARBA" id="ARBA00023136"/>
    </source>
</evidence>
<evidence type="ECO:0000313" key="9">
    <source>
        <dbReference type="EMBL" id="MCH82032.1"/>
    </source>
</evidence>
<dbReference type="PANTHER" id="PTHR27009">
    <property type="entry name" value="RUST RESISTANCE KINASE LR10-RELATED"/>
    <property type="match status" value="1"/>
</dbReference>
<evidence type="ECO:0000256" key="3">
    <source>
        <dbReference type="ARBA" id="ARBA00022692"/>
    </source>
</evidence>
<reference evidence="9 10" key="1">
    <citation type="journal article" date="2018" name="Front. Plant Sci.">
        <title>Red Clover (Trifolium pratense) and Zigzag Clover (T. medium) - A Picture of Genomic Similarities and Differences.</title>
        <authorList>
            <person name="Dluhosova J."/>
            <person name="Istvanek J."/>
            <person name="Nedelnik J."/>
            <person name="Repkova J."/>
        </authorList>
    </citation>
    <scope>NUCLEOTIDE SEQUENCE [LARGE SCALE GENOMIC DNA]</scope>
    <source>
        <strain evidence="10">cv. 10/8</strain>
        <tissue evidence="9">Leaf</tissue>
    </source>
</reference>
<evidence type="ECO:0000256" key="2">
    <source>
        <dbReference type="ARBA" id="ARBA00022527"/>
    </source>
</evidence>
<organism evidence="9 10">
    <name type="scientific">Trifolium medium</name>
    <dbReference type="NCBI Taxonomy" id="97028"/>
    <lineage>
        <taxon>Eukaryota</taxon>
        <taxon>Viridiplantae</taxon>
        <taxon>Streptophyta</taxon>
        <taxon>Embryophyta</taxon>
        <taxon>Tracheophyta</taxon>
        <taxon>Spermatophyta</taxon>
        <taxon>Magnoliopsida</taxon>
        <taxon>eudicotyledons</taxon>
        <taxon>Gunneridae</taxon>
        <taxon>Pentapetalae</taxon>
        <taxon>rosids</taxon>
        <taxon>fabids</taxon>
        <taxon>Fabales</taxon>
        <taxon>Fabaceae</taxon>
        <taxon>Papilionoideae</taxon>
        <taxon>50 kb inversion clade</taxon>
        <taxon>NPAAA clade</taxon>
        <taxon>Hologalegina</taxon>
        <taxon>IRL clade</taxon>
        <taxon>Trifolieae</taxon>
        <taxon>Trifolium</taxon>
    </lineage>
</organism>